<dbReference type="EMBL" id="CZAE01000011">
    <property type="protein sequence ID" value="CUP40955.1"/>
    <property type="molecule type" value="Genomic_DNA"/>
</dbReference>
<keyword evidence="10" id="KW-1185">Reference proteome</keyword>
<feature type="transmembrane region" description="Helical" evidence="5">
    <location>
        <begin position="149"/>
        <end position="169"/>
    </location>
</feature>
<evidence type="ECO:0000256" key="4">
    <source>
        <dbReference type="ARBA" id="ARBA00023136"/>
    </source>
</evidence>
<evidence type="ECO:0000313" key="9">
    <source>
        <dbReference type="Proteomes" id="UP000095606"/>
    </source>
</evidence>
<feature type="transmembrane region" description="Helical" evidence="5">
    <location>
        <begin position="408"/>
        <end position="427"/>
    </location>
</feature>
<reference evidence="6 9" key="1">
    <citation type="submission" date="2015-09" db="EMBL/GenBank/DDBJ databases">
        <authorList>
            <consortium name="Pathogen Informatics"/>
        </authorList>
    </citation>
    <scope>NUCLEOTIDE SEQUENCE [LARGE SCALE GENOMIC DNA]</scope>
    <source>
        <strain evidence="6 9">2789STDY5834846</strain>
    </source>
</reference>
<dbReference type="AlphaFoldDB" id="A0A174N4D0"/>
<dbReference type="GO" id="GO:0022857">
    <property type="term" value="F:transmembrane transporter activity"/>
    <property type="evidence" value="ECO:0007669"/>
    <property type="project" value="InterPro"/>
</dbReference>
<evidence type="ECO:0000256" key="1">
    <source>
        <dbReference type="ARBA" id="ARBA00004141"/>
    </source>
</evidence>
<dbReference type="GeneID" id="69590954"/>
<feature type="transmembrane region" description="Helical" evidence="5">
    <location>
        <begin position="279"/>
        <end position="302"/>
    </location>
</feature>
<keyword evidence="2 5" id="KW-0812">Transmembrane</keyword>
<dbReference type="InterPro" id="IPR036259">
    <property type="entry name" value="MFS_trans_sf"/>
</dbReference>
<name>A0A174N4D0_9BACE</name>
<reference evidence="8" key="2">
    <citation type="submission" date="2019-11" db="EMBL/GenBank/DDBJ databases">
        <authorList>
            <person name="Feng L."/>
        </authorList>
    </citation>
    <scope>NUCLEOTIDE SEQUENCE</scope>
    <source>
        <strain evidence="8">BfaecisLFYP10</strain>
    </source>
</reference>
<feature type="transmembrane region" description="Helical" evidence="5">
    <location>
        <begin position="81"/>
        <end position="97"/>
    </location>
</feature>
<keyword evidence="4 5" id="KW-0472">Membrane</keyword>
<feature type="transmembrane region" description="Helical" evidence="5">
    <location>
        <begin position="18"/>
        <end position="38"/>
    </location>
</feature>
<dbReference type="EMBL" id="CP103141">
    <property type="protein sequence ID" value="UVQ73750.1"/>
    <property type="molecule type" value="Genomic_DNA"/>
</dbReference>
<dbReference type="GO" id="GO:0005886">
    <property type="term" value="C:plasma membrane"/>
    <property type="evidence" value="ECO:0007669"/>
    <property type="project" value="TreeGrafter"/>
</dbReference>
<evidence type="ECO:0000313" key="7">
    <source>
        <dbReference type="EMBL" id="UVQ73750.1"/>
    </source>
</evidence>
<evidence type="ECO:0000313" key="8">
    <source>
        <dbReference type="EMBL" id="VYT08559.1"/>
    </source>
</evidence>
<dbReference type="RefSeq" id="WP_055269660.1">
    <property type="nucleotide sequence ID" value="NZ_CABMFH010000008.1"/>
</dbReference>
<feature type="transmembrane region" description="Helical" evidence="5">
    <location>
        <begin position="374"/>
        <end position="396"/>
    </location>
</feature>
<proteinExistence type="predicted"/>
<evidence type="ECO:0000256" key="2">
    <source>
        <dbReference type="ARBA" id="ARBA00022692"/>
    </source>
</evidence>
<feature type="transmembrane region" description="Helical" evidence="5">
    <location>
        <begin position="215"/>
        <end position="233"/>
    </location>
</feature>
<feature type="transmembrane region" description="Helical" evidence="5">
    <location>
        <begin position="109"/>
        <end position="129"/>
    </location>
</feature>
<evidence type="ECO:0000313" key="6">
    <source>
        <dbReference type="EMBL" id="CUP40955.1"/>
    </source>
</evidence>
<dbReference type="PANTHER" id="PTHR23501:SF5">
    <property type="entry name" value="TRANSPORT PROTEIN"/>
    <property type="match status" value="1"/>
</dbReference>
<feature type="transmembrane region" description="Helical" evidence="5">
    <location>
        <begin position="58"/>
        <end position="74"/>
    </location>
</feature>
<organism evidence="6 9">
    <name type="scientific">Bacteroides faecis</name>
    <dbReference type="NCBI Taxonomy" id="674529"/>
    <lineage>
        <taxon>Bacteria</taxon>
        <taxon>Pseudomonadati</taxon>
        <taxon>Bacteroidota</taxon>
        <taxon>Bacteroidia</taxon>
        <taxon>Bacteroidales</taxon>
        <taxon>Bacteroidaceae</taxon>
        <taxon>Bacteroides</taxon>
    </lineage>
</organism>
<dbReference type="SUPFAM" id="SSF103473">
    <property type="entry name" value="MFS general substrate transporter"/>
    <property type="match status" value="1"/>
</dbReference>
<accession>A0A6N2TU57</accession>
<feature type="transmembrane region" description="Helical" evidence="5">
    <location>
        <begin position="239"/>
        <end position="259"/>
    </location>
</feature>
<accession>A0A174N4D0</accession>
<feature type="transmembrane region" description="Helical" evidence="5">
    <location>
        <begin position="498"/>
        <end position="516"/>
    </location>
</feature>
<feature type="transmembrane region" description="Helical" evidence="5">
    <location>
        <begin position="314"/>
        <end position="335"/>
    </location>
</feature>
<dbReference type="InterPro" id="IPR011701">
    <property type="entry name" value="MFS"/>
</dbReference>
<dbReference type="PANTHER" id="PTHR23501">
    <property type="entry name" value="MAJOR FACILITATOR SUPERFAMILY"/>
    <property type="match status" value="1"/>
</dbReference>
<gene>
    <name evidence="6" type="primary">emrB</name>
    <name evidence="8" type="ORF">BFLFYP10_01458</name>
    <name evidence="6" type="ORF">ERS852461_02511</name>
    <name evidence="7" type="ORF">NXY30_22500</name>
</gene>
<dbReference type="Pfam" id="PF07690">
    <property type="entry name" value="MFS_1"/>
    <property type="match status" value="1"/>
</dbReference>
<sequence>MITMKELEAPVRQWVSDWLGFVSIFIVILPVTMLNGSYTGSMLEVSNTLGTNSEDITMGYYAASAGMAIAYPIIPKVLAAVSVKFLLLTDLVLQFFLSWICARSQNADILIVCSFAIGFLKGFLMLWFIRYAQKIFSPNNVRSEFYSYFYPLVYGGGQVSMLVTAQLAYYYDWKYMYYFMMLLMLVAILLVIICFRHNRPIKSVPIADLHIREMFIISAGLLMLMYVINYGKVLDWMSSAKICAYIVIAPMLIALFIWIQIHSDKPYVSLAPLYQPKAIIGYLYMMIVMFFSTSTTLLTNYLSVILKVDTTHTYSLYIYLLPGYLAGAFICFWWFRWQRWRFRFLIAGGMGCFVIFFAILYFGISPGSTYEMLYLPIFFRGLGMLTLIIAFALFAVEDLNPKYLLSNAFFLIIFRSVLTPIMATSFYSNVLYRLEQKYMCSLSETITTADPLAASKYSQSLNTALSQGHRYDEAVQIATNSLHATLQQQSLLLALKEILGYLLVISVIIAVVSRFIPFHKTIRVTFLRTGDDMV</sequence>
<evidence type="ECO:0000313" key="10">
    <source>
        <dbReference type="Proteomes" id="UP001060104"/>
    </source>
</evidence>
<comment type="subcellular location">
    <subcellularLocation>
        <location evidence="1">Membrane</location>
        <topology evidence="1">Multi-pass membrane protein</topology>
    </subcellularLocation>
</comment>
<dbReference type="Gene3D" id="1.20.1250.20">
    <property type="entry name" value="MFS general substrate transporter like domains"/>
    <property type="match status" value="1"/>
</dbReference>
<feature type="transmembrane region" description="Helical" evidence="5">
    <location>
        <begin position="342"/>
        <end position="362"/>
    </location>
</feature>
<feature type="transmembrane region" description="Helical" evidence="5">
    <location>
        <begin position="175"/>
        <end position="195"/>
    </location>
</feature>
<protein>
    <submittedName>
        <fullName evidence="6 7">Transporter</fullName>
    </submittedName>
    <submittedName>
        <fullName evidence="8">Multidrug export protein EmrB</fullName>
    </submittedName>
</protein>
<dbReference type="Proteomes" id="UP001060104">
    <property type="component" value="Chromosome"/>
</dbReference>
<reference evidence="7" key="3">
    <citation type="submission" date="2022-08" db="EMBL/GenBank/DDBJ databases">
        <title>Genome Sequencing of Bacteroides fragilis Group Isolates with Nanopore Technology.</title>
        <authorList>
            <person name="Tisza M.J."/>
            <person name="Smith D."/>
            <person name="Dekker J.P."/>
        </authorList>
    </citation>
    <scope>NUCLEOTIDE SEQUENCE</scope>
    <source>
        <strain evidence="7">BFG-527</strain>
    </source>
</reference>
<dbReference type="EMBL" id="CACRSZ010000038">
    <property type="protein sequence ID" value="VYT08559.1"/>
    <property type="molecule type" value="Genomic_DNA"/>
</dbReference>
<dbReference type="Proteomes" id="UP000095606">
    <property type="component" value="Unassembled WGS sequence"/>
</dbReference>
<evidence type="ECO:0000256" key="3">
    <source>
        <dbReference type="ARBA" id="ARBA00022989"/>
    </source>
</evidence>
<evidence type="ECO:0000256" key="5">
    <source>
        <dbReference type="SAM" id="Phobius"/>
    </source>
</evidence>
<keyword evidence="3 5" id="KW-1133">Transmembrane helix</keyword>